<evidence type="ECO:0000256" key="6">
    <source>
        <dbReference type="ARBA" id="ARBA00022777"/>
    </source>
</evidence>
<dbReference type="SUPFAM" id="SSF52374">
    <property type="entry name" value="Nucleotidylyl transferase"/>
    <property type="match status" value="1"/>
</dbReference>
<evidence type="ECO:0000256" key="8">
    <source>
        <dbReference type="ARBA" id="ARBA00023268"/>
    </source>
</evidence>
<organism evidence="14 15">
    <name type="scientific">Azospirillum thermophilum</name>
    <dbReference type="NCBI Taxonomy" id="2202148"/>
    <lineage>
        <taxon>Bacteria</taxon>
        <taxon>Pseudomonadati</taxon>
        <taxon>Pseudomonadota</taxon>
        <taxon>Alphaproteobacteria</taxon>
        <taxon>Rhodospirillales</taxon>
        <taxon>Azospirillaceae</taxon>
        <taxon>Azospirillum</taxon>
    </lineage>
</organism>
<evidence type="ECO:0000256" key="2">
    <source>
        <dbReference type="ARBA" id="ARBA00003753"/>
    </source>
</evidence>
<comment type="pathway">
    <text evidence="11">Nucleotide-sugar biosynthesis; ADP-L-glycero-beta-D-manno-heptose biosynthesis; ADP-L-glycero-beta-D-manno-heptose from D-glycero-beta-D-manno-heptose 7-phosphate: step 3/4.</text>
</comment>
<dbReference type="Gene3D" id="3.40.50.620">
    <property type="entry name" value="HUPs"/>
    <property type="match status" value="1"/>
</dbReference>
<comment type="function">
    <text evidence="1 11">Catalyzes the phosphorylation of D-glycero-D-manno-heptose 7-phosphate at the C-1 position to selectively form D-glycero-beta-D-manno-heptose-1,7-bisphosphate.</text>
</comment>
<evidence type="ECO:0000313" key="15">
    <source>
        <dbReference type="Proteomes" id="UP000245629"/>
    </source>
</evidence>
<dbReference type="CDD" id="cd01172">
    <property type="entry name" value="RfaE_like"/>
    <property type="match status" value="1"/>
</dbReference>
<comment type="similarity">
    <text evidence="11">In the N-terminal section; belongs to the carbohydrate kinase PfkB family.</text>
</comment>
<reference evidence="15" key="1">
    <citation type="submission" date="2018-05" db="EMBL/GenBank/DDBJ databases">
        <title>Azospirillum thermophila sp. nov., a novel isolated from hot spring.</title>
        <authorList>
            <person name="Zhao Z."/>
        </authorList>
    </citation>
    <scope>NUCLEOTIDE SEQUENCE [LARGE SCALE GENOMIC DNA]</scope>
    <source>
        <strain evidence="15">CFH 70021</strain>
        <plasmid evidence="15">unnamed4</plasmid>
    </source>
</reference>
<dbReference type="InterPro" id="IPR023030">
    <property type="entry name" value="Bifunc_HldE"/>
</dbReference>
<name>A0A2S2D1A6_9PROT</name>
<dbReference type="AlphaFoldDB" id="A0A2S2D1A6"/>
<dbReference type="Gene3D" id="3.40.1190.20">
    <property type="match status" value="1"/>
</dbReference>
<evidence type="ECO:0000259" key="13">
    <source>
        <dbReference type="Pfam" id="PF01467"/>
    </source>
</evidence>
<evidence type="ECO:0000256" key="1">
    <source>
        <dbReference type="ARBA" id="ARBA00002319"/>
    </source>
</evidence>
<dbReference type="SUPFAM" id="SSF53613">
    <property type="entry name" value="Ribokinase-like"/>
    <property type="match status" value="1"/>
</dbReference>
<evidence type="ECO:0000313" key="14">
    <source>
        <dbReference type="EMBL" id="AWK90227.1"/>
    </source>
</evidence>
<dbReference type="HAMAP" id="MF_01603">
    <property type="entry name" value="HldE"/>
    <property type="match status" value="1"/>
</dbReference>
<evidence type="ECO:0000256" key="3">
    <source>
        <dbReference type="ARBA" id="ARBA00022679"/>
    </source>
</evidence>
<dbReference type="InterPro" id="IPR004821">
    <property type="entry name" value="Cyt_trans-like"/>
</dbReference>
<evidence type="ECO:0000256" key="4">
    <source>
        <dbReference type="ARBA" id="ARBA00022695"/>
    </source>
</evidence>
<dbReference type="PANTHER" id="PTHR46969">
    <property type="entry name" value="BIFUNCTIONAL PROTEIN HLDE"/>
    <property type="match status" value="1"/>
</dbReference>
<dbReference type="InterPro" id="IPR011913">
    <property type="entry name" value="RfaE_dom_I"/>
</dbReference>
<evidence type="ECO:0000256" key="5">
    <source>
        <dbReference type="ARBA" id="ARBA00022741"/>
    </source>
</evidence>
<dbReference type="GO" id="GO:0033785">
    <property type="term" value="F:heptose 7-phosphate kinase activity"/>
    <property type="evidence" value="ECO:0007669"/>
    <property type="project" value="UniProtKB-UniRule"/>
</dbReference>
<keyword evidence="3 11" id="KW-0808">Transferase</keyword>
<geneLocation type="plasmid" evidence="14 15">
    <name>unnamed4</name>
</geneLocation>
<comment type="catalytic activity">
    <reaction evidence="11">
        <text>D-glycero-beta-D-manno-heptose 7-phosphate + ATP = D-glycero-beta-D-manno-heptose 1,7-bisphosphate + ADP + H(+)</text>
        <dbReference type="Rhea" id="RHEA:27473"/>
        <dbReference type="ChEBI" id="CHEBI:15378"/>
        <dbReference type="ChEBI" id="CHEBI:30616"/>
        <dbReference type="ChEBI" id="CHEBI:60204"/>
        <dbReference type="ChEBI" id="CHEBI:60208"/>
        <dbReference type="ChEBI" id="CHEBI:456216"/>
        <dbReference type="EC" id="2.7.1.167"/>
    </reaction>
</comment>
<dbReference type="GO" id="GO:0033786">
    <property type="term" value="F:heptose-1-phosphate adenylyltransferase activity"/>
    <property type="evidence" value="ECO:0007669"/>
    <property type="project" value="UniProtKB-UniRule"/>
</dbReference>
<keyword evidence="15" id="KW-1185">Reference proteome</keyword>
<dbReference type="InterPro" id="IPR011914">
    <property type="entry name" value="RfaE_dom_II"/>
</dbReference>
<dbReference type="EMBL" id="CP029359">
    <property type="protein sequence ID" value="AWK90227.1"/>
    <property type="molecule type" value="Genomic_DNA"/>
</dbReference>
<keyword evidence="5 11" id="KW-0547">Nucleotide-binding</keyword>
<dbReference type="InterPro" id="IPR011611">
    <property type="entry name" value="PfkB_dom"/>
</dbReference>
<keyword evidence="6 11" id="KW-0418">Kinase</keyword>
<evidence type="ECO:0000256" key="7">
    <source>
        <dbReference type="ARBA" id="ARBA00022840"/>
    </source>
</evidence>
<comment type="catalytic activity">
    <reaction evidence="10 11">
        <text>D-glycero-beta-D-manno-heptose 1-phosphate + ATP + H(+) = ADP-D-glycero-beta-D-manno-heptose + diphosphate</text>
        <dbReference type="Rhea" id="RHEA:27465"/>
        <dbReference type="ChEBI" id="CHEBI:15378"/>
        <dbReference type="ChEBI" id="CHEBI:30616"/>
        <dbReference type="ChEBI" id="CHEBI:33019"/>
        <dbReference type="ChEBI" id="CHEBI:59967"/>
        <dbReference type="ChEBI" id="CHEBI:61593"/>
        <dbReference type="EC" id="2.7.7.70"/>
    </reaction>
</comment>
<feature type="domain" description="Cytidyltransferase-like" evidence="13">
    <location>
        <begin position="361"/>
        <end position="456"/>
    </location>
</feature>
<keyword evidence="9 11" id="KW-0119">Carbohydrate metabolism</keyword>
<dbReference type="PANTHER" id="PTHR46969:SF1">
    <property type="entry name" value="BIFUNCTIONAL PROTEIN HLDE"/>
    <property type="match status" value="1"/>
</dbReference>
<feature type="domain" description="Carbohydrate kinase PfkB" evidence="12">
    <location>
        <begin position="15"/>
        <end position="316"/>
    </location>
</feature>
<keyword evidence="8 11" id="KW-0511">Multifunctional enzyme</keyword>
<dbReference type="GO" id="GO:0005524">
    <property type="term" value="F:ATP binding"/>
    <property type="evidence" value="ECO:0007669"/>
    <property type="project" value="UniProtKB-UniRule"/>
</dbReference>
<dbReference type="GO" id="GO:0016773">
    <property type="term" value="F:phosphotransferase activity, alcohol group as acceptor"/>
    <property type="evidence" value="ECO:0007669"/>
    <property type="project" value="InterPro"/>
</dbReference>
<dbReference type="RefSeq" id="WP_109334328.1">
    <property type="nucleotide sequence ID" value="NZ_CP029359.1"/>
</dbReference>
<dbReference type="EC" id="2.7.7.70" evidence="11"/>
<evidence type="ECO:0000256" key="11">
    <source>
        <dbReference type="HAMAP-Rule" id="MF_01603"/>
    </source>
</evidence>
<comment type="pathway">
    <text evidence="11">Nucleotide-sugar biosynthesis; ADP-L-glycero-beta-D-manno-heptose biosynthesis; ADP-L-glycero-beta-D-manno-heptose from D-glycero-beta-D-manno-heptose 7-phosphate: step 1/4.</text>
</comment>
<gene>
    <name evidence="11" type="primary">hldE</name>
    <name evidence="14" type="ORF">DEW08_29890</name>
</gene>
<dbReference type="NCBIfam" id="TIGR02198">
    <property type="entry name" value="rfaE_dom_I"/>
    <property type="match status" value="1"/>
</dbReference>
<feature type="region of interest" description="Cytidylyltransferase" evidence="11">
    <location>
        <begin position="361"/>
        <end position="490"/>
    </location>
</feature>
<dbReference type="EC" id="2.7.1.167" evidence="11"/>
<feature type="binding site" evidence="11">
    <location>
        <begin position="210"/>
        <end position="213"/>
    </location>
    <ligand>
        <name>ATP</name>
        <dbReference type="ChEBI" id="CHEBI:30616"/>
    </ligand>
</feature>
<dbReference type="GO" id="GO:0005829">
    <property type="term" value="C:cytosol"/>
    <property type="evidence" value="ECO:0007669"/>
    <property type="project" value="TreeGrafter"/>
</dbReference>
<dbReference type="OrthoDB" id="9802794at2"/>
<proteinExistence type="inferred from homology"/>
<protein>
    <recommendedName>
        <fullName evidence="11">Bifunctional protein HldE</fullName>
    </recommendedName>
    <domain>
        <recommendedName>
            <fullName evidence="11">D-beta-D-heptose 7-phosphate kinase</fullName>
            <ecNumber evidence="11">2.7.1.167</ecNumber>
        </recommendedName>
        <alternativeName>
            <fullName evidence="11">D-beta-D-heptose 7-phosphotransferase</fullName>
        </alternativeName>
        <alternativeName>
            <fullName evidence="11">D-glycero-beta-D-manno-heptose-7-phosphate kinase</fullName>
        </alternativeName>
    </domain>
    <domain>
        <recommendedName>
            <fullName evidence="11">D-beta-D-heptose 1-phosphate adenylyltransferase</fullName>
            <ecNumber evidence="11">2.7.7.70</ecNumber>
        </recommendedName>
        <alternativeName>
            <fullName evidence="11">D-glycero-beta-D-manno-heptose 1-phosphate adenylyltransferase</fullName>
        </alternativeName>
    </domain>
</protein>
<evidence type="ECO:0000256" key="9">
    <source>
        <dbReference type="ARBA" id="ARBA00023277"/>
    </source>
</evidence>
<dbReference type="Pfam" id="PF00294">
    <property type="entry name" value="PfkB"/>
    <property type="match status" value="1"/>
</dbReference>
<dbReference type="Pfam" id="PF01467">
    <property type="entry name" value="CTP_transf_like"/>
    <property type="match status" value="1"/>
</dbReference>
<evidence type="ECO:0000259" key="12">
    <source>
        <dbReference type="Pfam" id="PF00294"/>
    </source>
</evidence>
<feature type="active site" evidence="11">
    <location>
        <position position="279"/>
    </location>
</feature>
<dbReference type="InterPro" id="IPR014729">
    <property type="entry name" value="Rossmann-like_a/b/a_fold"/>
</dbReference>
<dbReference type="InterPro" id="IPR029056">
    <property type="entry name" value="Ribokinase-like"/>
</dbReference>
<comment type="function">
    <text evidence="2 11">Catalyzes the ADP transfer from ATP to D-glycero-beta-D-manno-heptose 1-phosphate, yielding ADP-D-glycero-beta-D-manno-heptose.</text>
</comment>
<dbReference type="KEGG" id="azz:DEW08_29890"/>
<dbReference type="GO" id="GO:0097171">
    <property type="term" value="P:ADP-L-glycero-beta-D-manno-heptose biosynthetic process"/>
    <property type="evidence" value="ECO:0007669"/>
    <property type="project" value="UniProtKB-UniPathway"/>
</dbReference>
<feature type="region of interest" description="Ribokinase" evidence="11">
    <location>
        <begin position="1"/>
        <end position="333"/>
    </location>
</feature>
<dbReference type="UniPathway" id="UPA00356">
    <property type="reaction ID" value="UER00437"/>
</dbReference>
<evidence type="ECO:0000256" key="10">
    <source>
        <dbReference type="ARBA" id="ARBA00047428"/>
    </source>
</evidence>
<accession>A0A2S2D1A6</accession>
<dbReference type="NCBIfam" id="TIGR00125">
    <property type="entry name" value="cyt_tran_rel"/>
    <property type="match status" value="1"/>
</dbReference>
<comment type="subunit">
    <text evidence="11">Homodimer.</text>
</comment>
<comment type="similarity">
    <text evidence="11">In the C-terminal section; belongs to the cytidylyltransferase family.</text>
</comment>
<keyword evidence="4 11" id="KW-0548">Nucleotidyltransferase</keyword>
<dbReference type="Proteomes" id="UP000245629">
    <property type="component" value="Plasmid unnamed4"/>
</dbReference>
<sequence length="490" mass="50653">MRDLARHIDTLSHARVLCVGDVMLDRFIYGAVDRVSPEAPIPILRVEREVTMLGGAGNVAANARALGAACRFVSVVGDDPAGLEIAGILARAADNHEAGGGEAGGGGLVTEPGRQTTVKTRFIAGSQQLLRADVETVAPIRSEAAVLEAATAAMAGAGAVILSDYGKGVLTGDLVARLIAAARDAGLPVVVDPKGSDYARYRGADVVTPNRKELMQATGMPADSDAQVEAACRALIGRCGIGAIVATRSEQGMSVVTRETAVHLPAEAREVFDVSGAGDTVVATLTAALAAGAGLADAARLANLAAGIVVGKVGTAVVRVPELLAALHAQEWRHGEEKVATPEVAAERIARWRARGRRIGFTNGCFDLLHPGHISLLNQARAACDVLVVGLNSDASVKRLKGETRPVQTETARATVLASLACVDLVVIFGEDTPEALIRALRPDVLVKGADYTIATVVGADFVQSYGGKVVLAELVEGQSTTGTIRRMKG</sequence>
<keyword evidence="7 11" id="KW-0067">ATP-binding</keyword>
<keyword evidence="14" id="KW-0614">Plasmid</keyword>
<dbReference type="NCBIfam" id="TIGR02199">
    <property type="entry name" value="rfaE_dom_II"/>
    <property type="match status" value="1"/>
</dbReference>